<comment type="caution">
    <text evidence="2">The sequence shown here is derived from an EMBL/GenBank/DDBJ whole genome shotgun (WGS) entry which is preliminary data.</text>
</comment>
<dbReference type="InterPro" id="IPR029082">
    <property type="entry name" value="Imm35"/>
</dbReference>
<dbReference type="OrthoDB" id="681022at2"/>
<accession>A0A4Q5LCF1</accession>
<evidence type="ECO:0000313" key="3">
    <source>
        <dbReference type="Proteomes" id="UP000294155"/>
    </source>
</evidence>
<name>A0A4Q5LCF1_9BACT</name>
<dbReference type="EMBL" id="SEWE01000013">
    <property type="protein sequence ID" value="RYU80451.1"/>
    <property type="molecule type" value="Genomic_DNA"/>
</dbReference>
<feature type="domain" description="Immunity protein 35" evidence="1">
    <location>
        <begin position="42"/>
        <end position="93"/>
    </location>
</feature>
<dbReference type="RefSeq" id="WP_129920641.1">
    <property type="nucleotide sequence ID" value="NZ_SEWE01000013.1"/>
</dbReference>
<keyword evidence="3" id="KW-1185">Reference proteome</keyword>
<sequence>MLSFEEAYLIALCELEKLNANSYGDPYAVTDCVLVDKHILTKPYGWIFVYNSKRFLETKDIGYGLLGNAPFIVNRYDGSVTVTSTAHELKHYLAEYEKEHGY</sequence>
<organism evidence="2 3">
    <name type="scientific">Hymenobacter persicinus</name>
    <dbReference type="NCBI Taxonomy" id="2025506"/>
    <lineage>
        <taxon>Bacteria</taxon>
        <taxon>Pseudomonadati</taxon>
        <taxon>Bacteroidota</taxon>
        <taxon>Cytophagia</taxon>
        <taxon>Cytophagales</taxon>
        <taxon>Hymenobacteraceae</taxon>
        <taxon>Hymenobacter</taxon>
    </lineage>
</organism>
<protein>
    <recommendedName>
        <fullName evidence="1">Immunity protein 35 domain-containing protein</fullName>
    </recommendedName>
</protein>
<evidence type="ECO:0000259" key="1">
    <source>
        <dbReference type="Pfam" id="PF15567"/>
    </source>
</evidence>
<dbReference type="AlphaFoldDB" id="A0A4Q5LCF1"/>
<dbReference type="Pfam" id="PF15567">
    <property type="entry name" value="Imm35"/>
    <property type="match status" value="1"/>
</dbReference>
<proteinExistence type="predicted"/>
<gene>
    <name evidence="2" type="ORF">EWM57_08120</name>
</gene>
<dbReference type="Proteomes" id="UP000294155">
    <property type="component" value="Unassembled WGS sequence"/>
</dbReference>
<evidence type="ECO:0000313" key="2">
    <source>
        <dbReference type="EMBL" id="RYU80451.1"/>
    </source>
</evidence>
<reference evidence="2 3" key="1">
    <citation type="submission" date="2019-02" db="EMBL/GenBank/DDBJ databases">
        <title>Bacterial novel species isolated from soil.</title>
        <authorList>
            <person name="Jung H.-Y."/>
        </authorList>
    </citation>
    <scope>NUCLEOTIDE SEQUENCE [LARGE SCALE GENOMIC DNA]</scope>
    <source>
        <strain evidence="2 3">1-3-3-3</strain>
    </source>
</reference>